<organism evidence="6 7">
    <name type="scientific">Chlorella vulgaris</name>
    <name type="common">Green alga</name>
    <dbReference type="NCBI Taxonomy" id="3077"/>
    <lineage>
        <taxon>Eukaryota</taxon>
        <taxon>Viridiplantae</taxon>
        <taxon>Chlorophyta</taxon>
        <taxon>core chlorophytes</taxon>
        <taxon>Trebouxiophyceae</taxon>
        <taxon>Chlorellales</taxon>
        <taxon>Chlorellaceae</taxon>
        <taxon>Chlorella clade</taxon>
        <taxon>Chlorella</taxon>
    </lineage>
</organism>
<evidence type="ECO:0000256" key="3">
    <source>
        <dbReference type="ARBA" id="ARBA00022833"/>
    </source>
</evidence>
<dbReference type="GO" id="GO:0003676">
    <property type="term" value="F:nucleic acid binding"/>
    <property type="evidence" value="ECO:0007669"/>
    <property type="project" value="InterPro"/>
</dbReference>
<dbReference type="InterPro" id="IPR036236">
    <property type="entry name" value="Znf_C2H2_sf"/>
</dbReference>
<gene>
    <name evidence="6" type="ORF">D9Q98_004214</name>
</gene>
<dbReference type="Pfam" id="PF12171">
    <property type="entry name" value="zf-C2H2_jaz"/>
    <property type="match status" value="1"/>
</dbReference>
<comment type="caution">
    <text evidence="6">The sequence shown here is derived from an EMBL/GenBank/DDBJ whole genome shotgun (WGS) entry which is preliminary data.</text>
</comment>
<dbReference type="PANTHER" id="PTHR47444">
    <property type="entry name" value="EXPRESSED PROTEIN"/>
    <property type="match status" value="1"/>
</dbReference>
<evidence type="ECO:0000256" key="1">
    <source>
        <dbReference type="ARBA" id="ARBA00022723"/>
    </source>
</evidence>
<evidence type="ECO:0000256" key="4">
    <source>
        <dbReference type="SAM" id="MobiDB-lite"/>
    </source>
</evidence>
<dbReference type="SUPFAM" id="SSF57667">
    <property type="entry name" value="beta-beta-alpha zinc fingers"/>
    <property type="match status" value="1"/>
</dbReference>
<reference evidence="6" key="2">
    <citation type="submission" date="2020-11" db="EMBL/GenBank/DDBJ databases">
        <authorList>
            <person name="Cecchin M."/>
            <person name="Marcolungo L."/>
            <person name="Rossato M."/>
            <person name="Girolomoni L."/>
            <person name="Cosentino E."/>
            <person name="Cuine S."/>
            <person name="Li-Beisson Y."/>
            <person name="Delledonne M."/>
            <person name="Ballottari M."/>
        </authorList>
    </citation>
    <scope>NUCLEOTIDE SEQUENCE</scope>
    <source>
        <strain evidence="6">211/11P</strain>
        <tissue evidence="6">Whole cell</tissue>
    </source>
</reference>
<feature type="domain" description="C2H2-type" evidence="5">
    <location>
        <begin position="105"/>
        <end position="127"/>
    </location>
</feature>
<evidence type="ECO:0000313" key="6">
    <source>
        <dbReference type="EMBL" id="KAI3432670.1"/>
    </source>
</evidence>
<dbReference type="GO" id="GO:0008270">
    <property type="term" value="F:zinc ion binding"/>
    <property type="evidence" value="ECO:0007669"/>
    <property type="project" value="UniProtKB-KW"/>
</dbReference>
<dbReference type="Gene3D" id="3.30.160.60">
    <property type="entry name" value="Classic Zinc Finger"/>
    <property type="match status" value="1"/>
</dbReference>
<evidence type="ECO:0000313" key="7">
    <source>
        <dbReference type="Proteomes" id="UP001055712"/>
    </source>
</evidence>
<evidence type="ECO:0000259" key="5">
    <source>
        <dbReference type="PROSITE" id="PS00028"/>
    </source>
</evidence>
<feature type="region of interest" description="Disordered" evidence="4">
    <location>
        <begin position="142"/>
        <end position="169"/>
    </location>
</feature>
<keyword evidence="1" id="KW-0479">Metal-binding</keyword>
<protein>
    <recommendedName>
        <fullName evidence="5">C2H2-type domain-containing protein</fullName>
    </recommendedName>
</protein>
<dbReference type="PANTHER" id="PTHR47444:SF1">
    <property type="entry name" value="EXPRESSED PROTEIN"/>
    <property type="match status" value="1"/>
</dbReference>
<dbReference type="Proteomes" id="UP001055712">
    <property type="component" value="Unassembled WGS sequence"/>
</dbReference>
<keyword evidence="7" id="KW-1185">Reference proteome</keyword>
<name>A0A9D4YY68_CHLVU</name>
<sequence>MRGPATSRCRLPLERGHLPLKRRNYNASGVHVMPSGKCKRTGAKTKGTRVNKRGRVAKFSRRHIDQVWEDVRKEGGVHDGKVGPLGSADRVALDEDLPAHGQHFCVACTRYFISQAALATHERTKPHRRRVKELLGVRPHNQADADWAGGMGAADNGQHDNGGVASMGQ</sequence>
<dbReference type="EMBL" id="SIDB01000005">
    <property type="protein sequence ID" value="KAI3432670.1"/>
    <property type="molecule type" value="Genomic_DNA"/>
</dbReference>
<dbReference type="InterPro" id="IPR022755">
    <property type="entry name" value="Znf_C2H2_jaz"/>
</dbReference>
<dbReference type="SMART" id="SM00451">
    <property type="entry name" value="ZnF_U1"/>
    <property type="match status" value="1"/>
</dbReference>
<keyword evidence="2" id="KW-0863">Zinc-finger</keyword>
<proteinExistence type="predicted"/>
<keyword evidence="3" id="KW-0862">Zinc</keyword>
<dbReference type="PROSITE" id="PS00028">
    <property type="entry name" value="ZINC_FINGER_C2H2_1"/>
    <property type="match status" value="1"/>
</dbReference>
<dbReference type="AlphaFoldDB" id="A0A9D4YY68"/>
<dbReference type="InterPro" id="IPR013087">
    <property type="entry name" value="Znf_C2H2_type"/>
</dbReference>
<evidence type="ECO:0000256" key="2">
    <source>
        <dbReference type="ARBA" id="ARBA00022771"/>
    </source>
</evidence>
<accession>A0A9D4YY68</accession>
<reference evidence="6" key="1">
    <citation type="journal article" date="2019" name="Plant J.">
        <title>Chlorella vulgaris genome assembly and annotation reveals the molecular basis for metabolic acclimation to high light conditions.</title>
        <authorList>
            <person name="Cecchin M."/>
            <person name="Marcolungo L."/>
            <person name="Rossato M."/>
            <person name="Girolomoni L."/>
            <person name="Cosentino E."/>
            <person name="Cuine S."/>
            <person name="Li-Beisson Y."/>
            <person name="Delledonne M."/>
            <person name="Ballottari M."/>
        </authorList>
    </citation>
    <scope>NUCLEOTIDE SEQUENCE</scope>
    <source>
        <strain evidence="6">211/11P</strain>
    </source>
</reference>
<dbReference type="InterPro" id="IPR003604">
    <property type="entry name" value="Matrin/U1-like-C_Znf_C2H2"/>
</dbReference>
<dbReference type="OrthoDB" id="24683at2759"/>